<accession>A0A940IGC9</accession>
<reference evidence="1" key="2">
    <citation type="journal article" date="2021" name="PeerJ">
        <title>Extensive microbial diversity within the chicken gut microbiome revealed by metagenomics and culture.</title>
        <authorList>
            <person name="Gilroy R."/>
            <person name="Ravi A."/>
            <person name="Getino M."/>
            <person name="Pursley I."/>
            <person name="Horton D.L."/>
            <person name="Alikhan N.F."/>
            <person name="Baker D."/>
            <person name="Gharbi K."/>
            <person name="Hall N."/>
            <person name="Watson M."/>
            <person name="Adriaenssens E.M."/>
            <person name="Foster-Nyarko E."/>
            <person name="Jarju S."/>
            <person name="Secka A."/>
            <person name="Antonio M."/>
            <person name="Oren A."/>
            <person name="Chaudhuri R.R."/>
            <person name="La Ragione R."/>
            <person name="Hildebrand F."/>
            <person name="Pallen M.J."/>
        </authorList>
    </citation>
    <scope>NUCLEOTIDE SEQUENCE</scope>
    <source>
        <strain evidence="1">F1-3629</strain>
    </source>
</reference>
<evidence type="ECO:0000313" key="1">
    <source>
        <dbReference type="EMBL" id="MBO8453804.1"/>
    </source>
</evidence>
<organism evidence="1 2">
    <name type="scientific">Candidatus Cryptobacteroides gallistercoris</name>
    <dbReference type="NCBI Taxonomy" id="2840765"/>
    <lineage>
        <taxon>Bacteria</taxon>
        <taxon>Pseudomonadati</taxon>
        <taxon>Bacteroidota</taxon>
        <taxon>Bacteroidia</taxon>
        <taxon>Bacteroidales</taxon>
        <taxon>Candidatus Cryptobacteroides</taxon>
    </lineage>
</organism>
<name>A0A940IGC9_9BACT</name>
<reference evidence="1" key="1">
    <citation type="submission" date="2020-10" db="EMBL/GenBank/DDBJ databases">
        <authorList>
            <person name="Gilroy R."/>
        </authorList>
    </citation>
    <scope>NUCLEOTIDE SEQUENCE</scope>
    <source>
        <strain evidence="1">F1-3629</strain>
    </source>
</reference>
<evidence type="ECO:0000313" key="2">
    <source>
        <dbReference type="Proteomes" id="UP000771749"/>
    </source>
</evidence>
<dbReference type="Proteomes" id="UP000771749">
    <property type="component" value="Unassembled WGS sequence"/>
</dbReference>
<protein>
    <submittedName>
        <fullName evidence="1">Uncharacterized protein</fullName>
    </submittedName>
</protein>
<dbReference type="AlphaFoldDB" id="A0A940IGC9"/>
<dbReference type="EMBL" id="JADIMJ010000056">
    <property type="protein sequence ID" value="MBO8453804.1"/>
    <property type="molecule type" value="Genomic_DNA"/>
</dbReference>
<sequence>MIYIELLQPIGGAYGTLTVLGFAVDMDGVYGDIYRMSAEITREGASPVSEFSASGLSLPETAAEGFPSAALQKGTGTDLVLSRFNPFQVQSFSGSILSRFNRQ</sequence>
<proteinExistence type="predicted"/>
<gene>
    <name evidence="1" type="ORF">IAC07_03650</name>
</gene>
<comment type="caution">
    <text evidence="1">The sequence shown here is derived from an EMBL/GenBank/DDBJ whole genome shotgun (WGS) entry which is preliminary data.</text>
</comment>